<evidence type="ECO:0000256" key="2">
    <source>
        <dbReference type="SAM" id="Phobius"/>
    </source>
</evidence>
<accession>A0A161TX82</accession>
<comment type="caution">
    <text evidence="4">The sequence shown here is derived from an EMBL/GenBank/DDBJ whole genome shotgun (WGS) entry which is preliminary data.</text>
</comment>
<reference evidence="5" key="1">
    <citation type="submission" date="2016-01" db="EMBL/GenBank/DDBJ databases">
        <title>Whole genome sequencing of Bhargavaea cecembensis T14.</title>
        <authorList>
            <person name="Hong K.W."/>
        </authorList>
    </citation>
    <scope>NUCLEOTIDE SEQUENCE [LARGE SCALE GENOMIC DNA]</scope>
    <source>
        <strain evidence="5">M19</strain>
    </source>
</reference>
<gene>
    <name evidence="4" type="ORF">AV649_14540</name>
</gene>
<dbReference type="PROSITE" id="PS51756">
    <property type="entry name" value="LXG"/>
    <property type="match status" value="1"/>
</dbReference>
<name>A0A161TX82_9BACI</name>
<dbReference type="RefSeq" id="WP_063190729.1">
    <property type="nucleotide sequence ID" value="NZ_JBLGCT010000001.1"/>
</dbReference>
<keyword evidence="2" id="KW-0472">Membrane</keyword>
<feature type="transmembrane region" description="Helical" evidence="2">
    <location>
        <begin position="493"/>
        <end position="516"/>
    </location>
</feature>
<keyword evidence="2" id="KW-1133">Transmembrane helix</keyword>
<dbReference type="AlphaFoldDB" id="A0A161TX82"/>
<dbReference type="EMBL" id="LQQY01000009">
    <property type="protein sequence ID" value="KZE50616.1"/>
    <property type="molecule type" value="Genomic_DNA"/>
</dbReference>
<evidence type="ECO:0000313" key="4">
    <source>
        <dbReference type="EMBL" id="KZE50616.1"/>
    </source>
</evidence>
<organism evidence="4 5">
    <name type="scientific">Rossellomorea marisflavi</name>
    <dbReference type="NCBI Taxonomy" id="189381"/>
    <lineage>
        <taxon>Bacteria</taxon>
        <taxon>Bacillati</taxon>
        <taxon>Bacillota</taxon>
        <taxon>Bacilli</taxon>
        <taxon>Bacillales</taxon>
        <taxon>Bacillaceae</taxon>
        <taxon>Rossellomorea</taxon>
    </lineage>
</organism>
<comment type="similarity">
    <text evidence="1">In the N-terminal section; belongs to the LXG family.</text>
</comment>
<dbReference type="Pfam" id="PF04740">
    <property type="entry name" value="LXG"/>
    <property type="match status" value="1"/>
</dbReference>
<feature type="domain" description="LXG" evidence="3">
    <location>
        <begin position="1"/>
        <end position="234"/>
    </location>
</feature>
<evidence type="ECO:0000313" key="5">
    <source>
        <dbReference type="Proteomes" id="UP000076510"/>
    </source>
</evidence>
<proteinExistence type="inferred from homology"/>
<dbReference type="InterPro" id="IPR006829">
    <property type="entry name" value="LXG_dom"/>
</dbReference>
<evidence type="ECO:0000259" key="3">
    <source>
        <dbReference type="PROSITE" id="PS51756"/>
    </source>
</evidence>
<keyword evidence="2" id="KW-0812">Transmembrane</keyword>
<evidence type="ECO:0000256" key="1">
    <source>
        <dbReference type="ARBA" id="ARBA00034117"/>
    </source>
</evidence>
<protein>
    <recommendedName>
        <fullName evidence="3">LXG domain-containing protein</fullName>
    </recommendedName>
</protein>
<sequence length="543" mass="59933">MKTLKVQTLQEGISRNTTMLDTLDGEIQSLKKSISTFAGLEEALKGKGGSAIRSFYEDCHIPLLDFIVKFSNEYKSTLEQVSSELDTLEPSNDGYIHQPFLDHELEQNLERINQHTESLVTDANRTLSSIGDIVSIMAIQDATFIKGIQRAKSEITETVDKLNDFDSSQSKSLSSAEEDLAMMDNWIKDIEGLMQDGKVDVDFPVEKWKTYAAFNPLTNKLSGKSPEFDSFTLKEGSNETEILPEELKAIGLQMKKIVDVVNDKTGDYKKISSWFKTFKTMDAGMKEGFEVVEKFNYKTGKMGFEIKANERALKVMGVVLDKEALRELNYKLPKGNKKLKDKHRVQKAKNRVKLRHISGEWTKAGKELVKKSPYFKYFNGGKNTKLENAKVIGKATALSFKSSFTDIVDFKGMAEPLKESGKGFLSKSKGILKSASKGLVPISAGISFFDNHQKAQADGYKGNDAVKAAAVDTAIDVSVSGAVQTAFTVAGTALIPIPGVGTAVGAGVGMVVNFVLSRRGKDKNGKEKDSVMDKIKGLKKWFK</sequence>
<dbReference type="Proteomes" id="UP000076510">
    <property type="component" value="Unassembled WGS sequence"/>
</dbReference>
<dbReference type="OrthoDB" id="2806194at2"/>